<dbReference type="KEGG" id="rub:GBA63_11080"/>
<evidence type="ECO:0000256" key="2">
    <source>
        <dbReference type="ARBA" id="ARBA00022723"/>
    </source>
</evidence>
<dbReference type="GO" id="GO:0008783">
    <property type="term" value="F:agmatinase activity"/>
    <property type="evidence" value="ECO:0007669"/>
    <property type="project" value="UniProtKB-EC"/>
</dbReference>
<comment type="cofactor">
    <cofactor evidence="4">
        <name>Mn(2+)</name>
        <dbReference type="ChEBI" id="CHEBI:29035"/>
    </cofactor>
    <text evidence="4">Binds 2 manganese ions per subunit.</text>
</comment>
<feature type="binding site" evidence="4">
    <location>
        <position position="238"/>
    </location>
    <ligand>
        <name>Mn(2+)</name>
        <dbReference type="ChEBI" id="CHEBI:29035"/>
        <label>1</label>
    </ligand>
</feature>
<gene>
    <name evidence="5" type="primary">speB</name>
    <name evidence="5" type="ORF">GBA63_11080</name>
</gene>
<proteinExistence type="inferred from homology"/>
<comment type="similarity">
    <text evidence="1">Belongs to the arginase family. Agmatinase subfamily.</text>
</comment>
<dbReference type="CDD" id="cd09990">
    <property type="entry name" value="Agmatinase-like"/>
    <property type="match status" value="1"/>
</dbReference>
<dbReference type="SUPFAM" id="SSF52768">
    <property type="entry name" value="Arginase/deacetylase"/>
    <property type="match status" value="1"/>
</dbReference>
<evidence type="ECO:0000256" key="1">
    <source>
        <dbReference type="ARBA" id="ARBA00009227"/>
    </source>
</evidence>
<dbReference type="Pfam" id="PF00491">
    <property type="entry name" value="Arginase"/>
    <property type="match status" value="1"/>
</dbReference>
<reference evidence="5 6" key="1">
    <citation type="submission" date="2019-10" db="EMBL/GenBank/DDBJ databases">
        <title>Rubrobacter sp nov SCSIO 52090 isolated from a deep-sea sediment in the South China Sea.</title>
        <authorList>
            <person name="Chen R.W."/>
        </authorList>
    </citation>
    <scope>NUCLEOTIDE SEQUENCE [LARGE SCALE GENOMIC DNA]</scope>
    <source>
        <strain evidence="5 6">SCSIO 52909</strain>
    </source>
</reference>
<feature type="binding site" evidence="4">
    <location>
        <position position="240"/>
    </location>
    <ligand>
        <name>Mn(2+)</name>
        <dbReference type="ChEBI" id="CHEBI:29035"/>
        <label>1</label>
    </ligand>
</feature>
<feature type="binding site" evidence="4">
    <location>
        <position position="150"/>
    </location>
    <ligand>
        <name>Mn(2+)</name>
        <dbReference type="ChEBI" id="CHEBI:29035"/>
        <label>1</label>
    </ligand>
</feature>
<organism evidence="5 6">
    <name type="scientific">Rubrobacter tropicus</name>
    <dbReference type="NCBI Taxonomy" id="2653851"/>
    <lineage>
        <taxon>Bacteria</taxon>
        <taxon>Bacillati</taxon>
        <taxon>Actinomycetota</taxon>
        <taxon>Rubrobacteria</taxon>
        <taxon>Rubrobacterales</taxon>
        <taxon>Rubrobacteraceae</taxon>
        <taxon>Rubrobacter</taxon>
    </lineage>
</organism>
<feature type="binding site" evidence="4">
    <location>
        <position position="123"/>
    </location>
    <ligand>
        <name>Mn(2+)</name>
        <dbReference type="ChEBI" id="CHEBI:29035"/>
        <label>1</label>
    </ligand>
</feature>
<evidence type="ECO:0000313" key="5">
    <source>
        <dbReference type="EMBL" id="QIN85138.1"/>
    </source>
</evidence>
<dbReference type="PROSITE" id="PS51409">
    <property type="entry name" value="ARGINASE_2"/>
    <property type="match status" value="1"/>
</dbReference>
<protein>
    <submittedName>
        <fullName evidence="5">Agmatinase</fullName>
        <ecNumber evidence="5">3.5.3.11</ecNumber>
    </submittedName>
</protein>
<dbReference type="GO" id="GO:0033389">
    <property type="term" value="P:putrescine biosynthetic process from arginine, via agmatine"/>
    <property type="evidence" value="ECO:0007669"/>
    <property type="project" value="TreeGrafter"/>
</dbReference>
<name>A0A6G8QFB3_9ACTN</name>
<dbReference type="PRINTS" id="PR00116">
    <property type="entry name" value="ARGINASE"/>
</dbReference>
<dbReference type="PANTHER" id="PTHR11358:SF26">
    <property type="entry name" value="GUANIDINO ACID HYDROLASE, MITOCHONDRIAL"/>
    <property type="match status" value="1"/>
</dbReference>
<dbReference type="EMBL" id="CP045119">
    <property type="protein sequence ID" value="QIN85138.1"/>
    <property type="molecule type" value="Genomic_DNA"/>
</dbReference>
<dbReference type="NCBIfam" id="TIGR01230">
    <property type="entry name" value="agmatinase"/>
    <property type="match status" value="1"/>
</dbReference>
<accession>A0A6G8QFB3</accession>
<dbReference type="InterPro" id="IPR023696">
    <property type="entry name" value="Ureohydrolase_dom_sf"/>
</dbReference>
<keyword evidence="4" id="KW-0464">Manganese</keyword>
<dbReference type="EC" id="3.5.3.11" evidence="5"/>
<sequence length="318" mass="33334">MWTSLLHSGLASSFLRLPHVPPDAEQLRAAGAGAAIYGIPWDSTVISRSGANYGPRGIREASLQALSYNATLNIDLVDALNPVDCGDAATTLANAEKTFGSAQKDIGSILAAGALPVTLGGDHSVTIPAVRAVAERHTNPSLVLVDAHLDTASDVGGETLNHCCPITRAVEAGFPPQNIAIIGATGWLNPRSELEYCRQNGIEIVWLEDILENGLKRALDRVLHAVGRGTDGVYLSVDIDALDGAYAPGTGVPGTGGMTTREILAIVRRVSARGLLGMDLVEVAPTLDPTNTTTTTAVRILLDALAFHARSASRRPRT</sequence>
<dbReference type="InterPro" id="IPR006035">
    <property type="entry name" value="Ureohydrolase"/>
</dbReference>
<evidence type="ECO:0000256" key="3">
    <source>
        <dbReference type="ARBA" id="ARBA00022801"/>
    </source>
</evidence>
<keyword evidence="3 5" id="KW-0378">Hydrolase</keyword>
<dbReference type="GO" id="GO:0046872">
    <property type="term" value="F:metal ion binding"/>
    <property type="evidence" value="ECO:0007669"/>
    <property type="project" value="UniProtKB-KW"/>
</dbReference>
<feature type="binding site" evidence="4">
    <location>
        <position position="146"/>
    </location>
    <ligand>
        <name>Mn(2+)</name>
        <dbReference type="ChEBI" id="CHEBI:29035"/>
        <label>1</label>
    </ligand>
</feature>
<dbReference type="AlphaFoldDB" id="A0A6G8QFB3"/>
<dbReference type="PIRSF" id="PIRSF036979">
    <property type="entry name" value="Arginase"/>
    <property type="match status" value="1"/>
</dbReference>
<dbReference type="PANTHER" id="PTHR11358">
    <property type="entry name" value="ARGINASE/AGMATINASE"/>
    <property type="match status" value="1"/>
</dbReference>
<dbReference type="InterPro" id="IPR005925">
    <property type="entry name" value="Agmatinase-rel"/>
</dbReference>
<evidence type="ECO:0000313" key="6">
    <source>
        <dbReference type="Proteomes" id="UP000501452"/>
    </source>
</evidence>
<dbReference type="Gene3D" id="3.40.800.10">
    <property type="entry name" value="Ureohydrolase domain"/>
    <property type="match status" value="1"/>
</dbReference>
<feature type="binding site" evidence="4">
    <location>
        <position position="148"/>
    </location>
    <ligand>
        <name>Mn(2+)</name>
        <dbReference type="ChEBI" id="CHEBI:29035"/>
        <label>1</label>
    </ligand>
</feature>
<keyword evidence="2 4" id="KW-0479">Metal-binding</keyword>
<dbReference type="Proteomes" id="UP000501452">
    <property type="component" value="Chromosome"/>
</dbReference>
<keyword evidence="6" id="KW-1185">Reference proteome</keyword>
<evidence type="ECO:0000256" key="4">
    <source>
        <dbReference type="PIRSR" id="PIRSR036979-1"/>
    </source>
</evidence>